<dbReference type="InterPro" id="IPR000644">
    <property type="entry name" value="CBS_dom"/>
</dbReference>
<gene>
    <name evidence="4" type="ORF">HY912_20365</name>
</gene>
<proteinExistence type="predicted"/>
<dbReference type="PANTHER" id="PTHR43080:SF2">
    <property type="entry name" value="CBS DOMAIN-CONTAINING PROTEIN"/>
    <property type="match status" value="1"/>
</dbReference>
<dbReference type="SMART" id="SM00116">
    <property type="entry name" value="CBS"/>
    <property type="match status" value="2"/>
</dbReference>
<dbReference type="PROSITE" id="PS51371">
    <property type="entry name" value="CBS"/>
    <property type="match status" value="2"/>
</dbReference>
<keyword evidence="1 2" id="KW-0129">CBS domain</keyword>
<accession>A0A9D6V6Z6</accession>
<dbReference type="InterPro" id="IPR046342">
    <property type="entry name" value="CBS_dom_sf"/>
</dbReference>
<feature type="domain" description="CBS" evidence="3">
    <location>
        <begin position="62"/>
        <end position="119"/>
    </location>
</feature>
<evidence type="ECO:0000313" key="4">
    <source>
        <dbReference type="EMBL" id="MBI5251853.1"/>
    </source>
</evidence>
<evidence type="ECO:0000256" key="1">
    <source>
        <dbReference type="ARBA" id="ARBA00023122"/>
    </source>
</evidence>
<evidence type="ECO:0000256" key="2">
    <source>
        <dbReference type="PROSITE-ProRule" id="PRU00703"/>
    </source>
</evidence>
<reference evidence="4" key="1">
    <citation type="submission" date="2020-07" db="EMBL/GenBank/DDBJ databases">
        <title>Huge and variable diversity of episymbiotic CPR bacteria and DPANN archaea in groundwater ecosystems.</title>
        <authorList>
            <person name="He C.Y."/>
            <person name="Keren R."/>
            <person name="Whittaker M."/>
            <person name="Farag I.F."/>
            <person name="Doudna J."/>
            <person name="Cate J.H.D."/>
            <person name="Banfield J.F."/>
        </authorList>
    </citation>
    <scope>NUCLEOTIDE SEQUENCE</scope>
    <source>
        <strain evidence="4">NC_groundwater_1664_Pr3_B-0.1um_52_9</strain>
    </source>
</reference>
<dbReference type="SUPFAM" id="SSF54631">
    <property type="entry name" value="CBS-domain pair"/>
    <property type="match status" value="1"/>
</dbReference>
<dbReference type="AlphaFoldDB" id="A0A9D6V6Z6"/>
<evidence type="ECO:0000259" key="3">
    <source>
        <dbReference type="PROSITE" id="PS51371"/>
    </source>
</evidence>
<dbReference type="Gene3D" id="3.10.580.10">
    <property type="entry name" value="CBS-domain"/>
    <property type="match status" value="2"/>
</dbReference>
<dbReference type="CDD" id="cd04586">
    <property type="entry name" value="CBS_pair_BON_assoc"/>
    <property type="match status" value="1"/>
</dbReference>
<name>A0A9D6V6Z6_9BACT</name>
<dbReference type="Proteomes" id="UP000807825">
    <property type="component" value="Unassembled WGS sequence"/>
</dbReference>
<feature type="domain" description="CBS" evidence="3">
    <location>
        <begin position="147"/>
        <end position="203"/>
    </location>
</feature>
<dbReference type="InterPro" id="IPR051257">
    <property type="entry name" value="Diverse_CBS-Domain"/>
</dbReference>
<dbReference type="EMBL" id="JACRDE010000531">
    <property type="protein sequence ID" value="MBI5251853.1"/>
    <property type="molecule type" value="Genomic_DNA"/>
</dbReference>
<comment type="caution">
    <text evidence="4">The sequence shown here is derived from an EMBL/GenBank/DDBJ whole genome shotgun (WGS) entry which is preliminary data.</text>
</comment>
<dbReference type="PANTHER" id="PTHR43080">
    <property type="entry name" value="CBS DOMAIN-CONTAINING PROTEIN CBSX3, MITOCHONDRIAL"/>
    <property type="match status" value="1"/>
</dbReference>
<dbReference type="Pfam" id="PF00571">
    <property type="entry name" value="CBS"/>
    <property type="match status" value="2"/>
</dbReference>
<sequence>MKDKEVKACLPLEISDDDVYQAMKEIPGYIDITAADFKEIYLKAYQQAIFRLTHAMKAREIMTANVVAVAEDTRLIDVARMMASARIAGVPVLDREGKPVGVISEKDFLSVMGGTGIKTFMGVIFTCLTCEDCLARAIREKCARDIMTSPAITVSLETSAGELASTMIGKRVNRLPVVDSDGRLVGIISRADILQTSILREEL</sequence>
<evidence type="ECO:0000313" key="5">
    <source>
        <dbReference type="Proteomes" id="UP000807825"/>
    </source>
</evidence>
<protein>
    <submittedName>
        <fullName evidence="4">CBS domain-containing protein</fullName>
    </submittedName>
</protein>
<organism evidence="4 5">
    <name type="scientific">Desulfomonile tiedjei</name>
    <dbReference type="NCBI Taxonomy" id="2358"/>
    <lineage>
        <taxon>Bacteria</taxon>
        <taxon>Pseudomonadati</taxon>
        <taxon>Thermodesulfobacteriota</taxon>
        <taxon>Desulfomonilia</taxon>
        <taxon>Desulfomonilales</taxon>
        <taxon>Desulfomonilaceae</taxon>
        <taxon>Desulfomonile</taxon>
    </lineage>
</organism>